<reference evidence="1 2" key="1">
    <citation type="submission" date="2016-01" db="EMBL/GenBank/DDBJ databases">
        <title>The new phylogeny of the genus Mycobacterium.</title>
        <authorList>
            <person name="Tarcisio F."/>
            <person name="Conor M."/>
            <person name="Antonella G."/>
            <person name="Elisabetta G."/>
            <person name="Giulia F.S."/>
            <person name="Sara T."/>
            <person name="Anna F."/>
            <person name="Clotilde B."/>
            <person name="Roberto B."/>
            <person name="Veronica D.S."/>
            <person name="Fabio R."/>
            <person name="Monica P."/>
            <person name="Olivier J."/>
            <person name="Enrico T."/>
            <person name="Nicola S."/>
        </authorList>
    </citation>
    <scope>NUCLEOTIDE SEQUENCE [LARGE SCALE GENOMIC DNA]</scope>
    <source>
        <strain evidence="1 2">DSM 44179</strain>
    </source>
</reference>
<dbReference type="Pfam" id="PF05305">
    <property type="entry name" value="DUF732"/>
    <property type="match status" value="1"/>
</dbReference>
<organism evidence="1 2">
    <name type="scientific">Mycolicibacterium fallax</name>
    <name type="common">Mycobacterium fallax</name>
    <dbReference type="NCBI Taxonomy" id="1793"/>
    <lineage>
        <taxon>Bacteria</taxon>
        <taxon>Bacillati</taxon>
        <taxon>Actinomycetota</taxon>
        <taxon>Actinomycetes</taxon>
        <taxon>Mycobacteriales</taxon>
        <taxon>Mycobacteriaceae</taxon>
        <taxon>Mycolicibacterium</taxon>
    </lineage>
</organism>
<dbReference type="EMBL" id="LQOJ01000037">
    <property type="protein sequence ID" value="ORV03504.1"/>
    <property type="molecule type" value="Genomic_DNA"/>
</dbReference>
<keyword evidence="2" id="KW-1185">Reference proteome</keyword>
<dbReference type="OrthoDB" id="4640123at2"/>
<dbReference type="AlphaFoldDB" id="A0A1X1RDL5"/>
<dbReference type="Proteomes" id="UP000193484">
    <property type="component" value="Unassembled WGS sequence"/>
</dbReference>
<dbReference type="STRING" id="1793.AWC04_10370"/>
<comment type="caution">
    <text evidence="1">The sequence shown here is derived from an EMBL/GenBank/DDBJ whole genome shotgun (WGS) entry which is preliminary data.</text>
</comment>
<protein>
    <submittedName>
        <fullName evidence="1">Uncharacterized protein</fullName>
    </submittedName>
</protein>
<gene>
    <name evidence="1" type="ORF">AWC04_10370</name>
</gene>
<name>A0A1X1RDL5_MYCFA</name>
<proteinExistence type="predicted"/>
<dbReference type="RefSeq" id="WP_085095761.1">
    <property type="nucleotide sequence ID" value="NZ_AP022603.1"/>
</dbReference>
<dbReference type="InterPro" id="IPR007969">
    <property type="entry name" value="DUF732"/>
</dbReference>
<evidence type="ECO:0000313" key="1">
    <source>
        <dbReference type="EMBL" id="ORV03504.1"/>
    </source>
</evidence>
<sequence length="111" mass="12236">MKLLGITTVALTAAAIGFAAPANAEIDTDFANTLHTYGIYGQRDYNAWIAKIACKRLRIGQDKDAYQSAAFIGKQLDRTTQTDQVWKFLGLTVDTYCPDQQPVLARAAEQH</sequence>
<accession>A0A1X1RDL5</accession>
<evidence type="ECO:0000313" key="2">
    <source>
        <dbReference type="Proteomes" id="UP000193484"/>
    </source>
</evidence>